<dbReference type="AlphaFoldDB" id="A0A3S5DLM3"/>
<proteinExistence type="predicted"/>
<evidence type="ECO:0000313" key="3">
    <source>
        <dbReference type="Proteomes" id="UP000275777"/>
    </source>
</evidence>
<keyword evidence="1" id="KW-0472">Membrane</keyword>
<dbReference type="InterPro" id="IPR029058">
    <property type="entry name" value="AB_hydrolase_fold"/>
</dbReference>
<keyword evidence="2" id="KW-0378">Hydrolase</keyword>
<dbReference type="EMBL" id="LR134182">
    <property type="protein sequence ID" value="VEB43460.1"/>
    <property type="molecule type" value="Genomic_DNA"/>
</dbReference>
<gene>
    <name evidence="2" type="primary">lip_3</name>
    <name evidence="2" type="ORF">NCTC9695_03918</name>
</gene>
<reference evidence="2 3" key="1">
    <citation type="submission" date="2018-12" db="EMBL/GenBank/DDBJ databases">
        <authorList>
            <consortium name="Pathogen Informatics"/>
        </authorList>
    </citation>
    <scope>NUCLEOTIDE SEQUENCE [LARGE SCALE GENOMIC DNA]</scope>
    <source>
        <strain evidence="2 3">NCTC9695</strain>
    </source>
</reference>
<evidence type="ECO:0000313" key="2">
    <source>
        <dbReference type="EMBL" id="VEB43460.1"/>
    </source>
</evidence>
<organism evidence="2 3">
    <name type="scientific">Chromobacterium violaceum</name>
    <dbReference type="NCBI Taxonomy" id="536"/>
    <lineage>
        <taxon>Bacteria</taxon>
        <taxon>Pseudomonadati</taxon>
        <taxon>Pseudomonadota</taxon>
        <taxon>Betaproteobacteria</taxon>
        <taxon>Neisseriales</taxon>
        <taxon>Chromobacteriaceae</taxon>
        <taxon>Chromobacterium</taxon>
    </lineage>
</organism>
<dbReference type="Proteomes" id="UP000275777">
    <property type="component" value="Chromosome"/>
</dbReference>
<name>A0A3S5DLM3_CHRVL</name>
<evidence type="ECO:0000256" key="1">
    <source>
        <dbReference type="SAM" id="Phobius"/>
    </source>
</evidence>
<sequence>MIYPDMGRRLAVRNHDITGEIMKQLLSRTACLLALLLLPFAAAHASSGYTQTRYPIVLVHGLFGFGQVLGVDYFYRVPRP</sequence>
<accession>A0A3S5DLM3</accession>
<dbReference type="GO" id="GO:0004806">
    <property type="term" value="F:triacylglycerol lipase activity"/>
    <property type="evidence" value="ECO:0007669"/>
    <property type="project" value="UniProtKB-EC"/>
</dbReference>
<keyword evidence="1" id="KW-0812">Transmembrane</keyword>
<feature type="transmembrane region" description="Helical" evidence="1">
    <location>
        <begin position="55"/>
        <end position="75"/>
    </location>
</feature>
<dbReference type="Gene3D" id="3.40.50.1820">
    <property type="entry name" value="alpha/beta hydrolase"/>
    <property type="match status" value="1"/>
</dbReference>
<dbReference type="EC" id="3.1.1.3" evidence="2"/>
<protein>
    <submittedName>
        <fullName evidence="2">Lactonizing lipase</fullName>
        <ecNumber evidence="2">3.1.1.3</ecNumber>
    </submittedName>
</protein>
<keyword evidence="1" id="KW-1133">Transmembrane helix</keyword>